<comment type="caution">
    <text evidence="2">The sequence shown here is derived from an EMBL/GenBank/DDBJ whole genome shotgun (WGS) entry which is preliminary data.</text>
</comment>
<evidence type="ECO:0000313" key="3">
    <source>
        <dbReference type="Proteomes" id="UP000639772"/>
    </source>
</evidence>
<dbReference type="GO" id="GO:0005524">
    <property type="term" value="F:ATP binding"/>
    <property type="evidence" value="ECO:0007669"/>
    <property type="project" value="InterPro"/>
</dbReference>
<dbReference type="InterPro" id="IPR011009">
    <property type="entry name" value="Kinase-like_dom_sf"/>
</dbReference>
<dbReference type="GO" id="GO:0004672">
    <property type="term" value="F:protein kinase activity"/>
    <property type="evidence" value="ECO:0007669"/>
    <property type="project" value="InterPro"/>
</dbReference>
<dbReference type="OrthoDB" id="1911848at2759"/>
<evidence type="ECO:0000259" key="1">
    <source>
        <dbReference type="PROSITE" id="PS50011"/>
    </source>
</evidence>
<accession>A0A835QC29</accession>
<gene>
    <name evidence="2" type="ORF">HPP92_017283</name>
</gene>
<organism evidence="2 3">
    <name type="scientific">Vanilla planifolia</name>
    <name type="common">Vanilla</name>
    <dbReference type="NCBI Taxonomy" id="51239"/>
    <lineage>
        <taxon>Eukaryota</taxon>
        <taxon>Viridiplantae</taxon>
        <taxon>Streptophyta</taxon>
        <taxon>Embryophyta</taxon>
        <taxon>Tracheophyta</taxon>
        <taxon>Spermatophyta</taxon>
        <taxon>Magnoliopsida</taxon>
        <taxon>Liliopsida</taxon>
        <taxon>Asparagales</taxon>
        <taxon>Orchidaceae</taxon>
        <taxon>Vanilloideae</taxon>
        <taxon>Vanilleae</taxon>
        <taxon>Vanilla</taxon>
    </lineage>
</organism>
<evidence type="ECO:0000313" key="2">
    <source>
        <dbReference type="EMBL" id="KAG0467955.1"/>
    </source>
</evidence>
<dbReference type="AlphaFoldDB" id="A0A835QC29"/>
<dbReference type="InterPro" id="IPR000719">
    <property type="entry name" value="Prot_kinase_dom"/>
</dbReference>
<dbReference type="Pfam" id="PF07714">
    <property type="entry name" value="PK_Tyr_Ser-Thr"/>
    <property type="match status" value="1"/>
</dbReference>
<sequence>MLLCSIASKVATPAQWVSLADIKSVGKSESVGHLRGKTGEEIYVAVDESFGLDLEELLRSSAYVVGKSRAGSFTSEMEDDDFEACSHWREFEAAATTIGRATHPNLVRLRAYYYAPDERLLIYDYIPNGNLYVALHGGKSPPVPWAPKLAILQGAAKALAYLHERKHAHGNLRSTKILLDDDLRPYLSGFGITRLQRRGGVGIRAEGGYSAPELSGKAASAATQSGDVYAFGVLMMEAATGKKAEMELVEWVRQASSEERSMSQLIGEVQVNPQLMAVLRLALWCTESDPEARPRMKVVVESLDRIGPES</sequence>
<dbReference type="InterPro" id="IPR046959">
    <property type="entry name" value="PRK1-6/SRF4-like"/>
</dbReference>
<reference evidence="2 3" key="1">
    <citation type="journal article" date="2020" name="Nat. Food">
        <title>A phased Vanilla planifolia genome enables genetic improvement of flavour and production.</title>
        <authorList>
            <person name="Hasing T."/>
            <person name="Tang H."/>
            <person name="Brym M."/>
            <person name="Khazi F."/>
            <person name="Huang T."/>
            <person name="Chambers A.H."/>
        </authorList>
    </citation>
    <scope>NUCLEOTIDE SEQUENCE [LARGE SCALE GENOMIC DNA]</scope>
    <source>
        <tissue evidence="2">Leaf</tissue>
    </source>
</reference>
<dbReference type="PANTHER" id="PTHR48007:SF8">
    <property type="entry name" value="RECEPTOR PROTEIN KINASE-LIKE PROTEIN ZAR1"/>
    <property type="match status" value="1"/>
</dbReference>
<dbReference type="PANTHER" id="PTHR48007">
    <property type="entry name" value="LEUCINE-RICH REPEAT RECEPTOR-LIKE PROTEIN KINASE PXC1"/>
    <property type="match status" value="1"/>
</dbReference>
<dbReference type="InterPro" id="IPR001245">
    <property type="entry name" value="Ser-Thr/Tyr_kinase_cat_dom"/>
</dbReference>
<dbReference type="Proteomes" id="UP000639772">
    <property type="component" value="Chromosome 9"/>
</dbReference>
<name>A0A835QC29_VANPL</name>
<dbReference type="Gene3D" id="1.10.510.10">
    <property type="entry name" value="Transferase(Phosphotransferase) domain 1"/>
    <property type="match status" value="1"/>
</dbReference>
<dbReference type="Gene3D" id="3.30.200.20">
    <property type="entry name" value="Phosphorylase Kinase, domain 1"/>
    <property type="match status" value="1"/>
</dbReference>
<feature type="domain" description="Protein kinase" evidence="1">
    <location>
        <begin position="19"/>
        <end position="306"/>
    </location>
</feature>
<dbReference type="SUPFAM" id="SSF56112">
    <property type="entry name" value="Protein kinase-like (PK-like)"/>
    <property type="match status" value="1"/>
</dbReference>
<dbReference type="EMBL" id="JADCNM010000009">
    <property type="protein sequence ID" value="KAG0467955.1"/>
    <property type="molecule type" value="Genomic_DNA"/>
</dbReference>
<dbReference type="PROSITE" id="PS50011">
    <property type="entry name" value="PROTEIN_KINASE_DOM"/>
    <property type="match status" value="1"/>
</dbReference>
<protein>
    <recommendedName>
        <fullName evidence="1">Protein kinase domain-containing protein</fullName>
    </recommendedName>
</protein>
<proteinExistence type="predicted"/>